<feature type="compositionally biased region" description="Polar residues" evidence="1">
    <location>
        <begin position="136"/>
        <end position="150"/>
    </location>
</feature>
<organism evidence="4 5">
    <name type="scientific">Rhizodiscina lignyota</name>
    <dbReference type="NCBI Taxonomy" id="1504668"/>
    <lineage>
        <taxon>Eukaryota</taxon>
        <taxon>Fungi</taxon>
        <taxon>Dikarya</taxon>
        <taxon>Ascomycota</taxon>
        <taxon>Pezizomycotina</taxon>
        <taxon>Dothideomycetes</taxon>
        <taxon>Pleosporomycetidae</taxon>
        <taxon>Aulographales</taxon>
        <taxon>Rhizodiscinaceae</taxon>
        <taxon>Rhizodiscina</taxon>
    </lineage>
</organism>
<name>A0A9P4M559_9PEZI</name>
<evidence type="ECO:0000313" key="4">
    <source>
        <dbReference type="EMBL" id="KAF2093519.1"/>
    </source>
</evidence>
<dbReference type="InterPro" id="IPR031915">
    <property type="entry name" value="Clr2_N"/>
</dbReference>
<dbReference type="InterPro" id="IPR038986">
    <property type="entry name" value="Clr2"/>
</dbReference>
<reference evidence="4" key="1">
    <citation type="journal article" date="2020" name="Stud. Mycol.">
        <title>101 Dothideomycetes genomes: a test case for predicting lifestyles and emergence of pathogens.</title>
        <authorList>
            <person name="Haridas S."/>
            <person name="Albert R."/>
            <person name="Binder M."/>
            <person name="Bloem J."/>
            <person name="Labutti K."/>
            <person name="Salamov A."/>
            <person name="Andreopoulos B."/>
            <person name="Baker S."/>
            <person name="Barry K."/>
            <person name="Bills G."/>
            <person name="Bluhm B."/>
            <person name="Cannon C."/>
            <person name="Castanera R."/>
            <person name="Culley D."/>
            <person name="Daum C."/>
            <person name="Ezra D."/>
            <person name="Gonzalez J."/>
            <person name="Henrissat B."/>
            <person name="Kuo A."/>
            <person name="Liang C."/>
            <person name="Lipzen A."/>
            <person name="Lutzoni F."/>
            <person name="Magnuson J."/>
            <person name="Mondo S."/>
            <person name="Nolan M."/>
            <person name="Ohm R."/>
            <person name="Pangilinan J."/>
            <person name="Park H.-J."/>
            <person name="Ramirez L."/>
            <person name="Alfaro M."/>
            <person name="Sun H."/>
            <person name="Tritt A."/>
            <person name="Yoshinaga Y."/>
            <person name="Zwiers L.-H."/>
            <person name="Turgeon B."/>
            <person name="Goodwin S."/>
            <person name="Spatafora J."/>
            <person name="Crous P."/>
            <person name="Grigoriev I."/>
        </authorList>
    </citation>
    <scope>NUCLEOTIDE SEQUENCE</scope>
    <source>
        <strain evidence="4">CBS 133067</strain>
    </source>
</reference>
<evidence type="ECO:0000256" key="1">
    <source>
        <dbReference type="SAM" id="MobiDB-lite"/>
    </source>
</evidence>
<evidence type="ECO:0000259" key="2">
    <source>
        <dbReference type="Pfam" id="PF10383"/>
    </source>
</evidence>
<dbReference type="GO" id="GO:0031934">
    <property type="term" value="C:mating-type region heterochromatin"/>
    <property type="evidence" value="ECO:0007669"/>
    <property type="project" value="TreeGrafter"/>
</dbReference>
<dbReference type="Proteomes" id="UP000799772">
    <property type="component" value="Unassembled WGS sequence"/>
</dbReference>
<feature type="domain" description="Cryptic loci regulator 2 N-terminal" evidence="3">
    <location>
        <begin position="57"/>
        <end position="123"/>
    </location>
</feature>
<feature type="region of interest" description="Disordered" evidence="1">
    <location>
        <begin position="1"/>
        <end position="24"/>
    </location>
</feature>
<comment type="caution">
    <text evidence="4">The sequence shown here is derived from an EMBL/GenBank/DDBJ whole genome shotgun (WGS) entry which is preliminary data.</text>
</comment>
<keyword evidence="5" id="KW-1185">Reference proteome</keyword>
<evidence type="ECO:0008006" key="6">
    <source>
        <dbReference type="Google" id="ProtNLM"/>
    </source>
</evidence>
<sequence>MNSNIVIVDAPDASDGDPTHRPEGAQYKLCNPPNIYLEKLGTGWMKHRGKAKPGMRYFLKKLPTGYEVYEKTRANGAQVGRTDRWLYGYPGHKWFDSPNRFLPHFIHLLDNDGSNIGCNCTVCLGSAGKSRMGRASTGSTAGEKQTTTAPTAKPRNRPPGKSGPRKIISKPAPTGPTDEEGTPDVYRILIDRLKKAGSMDVPITEQFSMDWRAEHEQSTNQLDEISRQPGWVPRVGEIVLFVRTLKEGQSIGYHAPTRTYRIRSSEDGKQGSLPAWEAGVVTLTSMDELEIDDLLQETENHHEYQVNYSGFRVEPLPDPNSADKSLSKRHKYVPVSQMRPFVFWQQILQNLKQGTWHTSIVNAMKTMSSFSLRDKFHFSGTWPTAAISCRGIYIGSELIIAGDVVRLRKVGEETISDIMRISSIKLRLQRLDEASDNDNDDRHPYNLSVHITGKTFTTDISKAYDEEEIDPADHGLEAFAEYSTEWYLRHPQNKKLEVPFFRIMGRCYETDAMEKWLPPDATNLSVGLDGIIDGRAYSEKHDKRILEGKTWFWGEHRADSLGVETLNGQEVSKFDPDRDPKKWRRQIRVLEGIADEKERQALKKQTMNHRPLRGYEQGNSMVDAAMHLEEAAGNFESEAASAAEDTEGRSSRKRSRSVAENSRGRDEADDEEEDEDDEDVEAAVDDFIFELAEDVARPKGNVMVELDEDDADGEQEQHKLALPSKRRRH</sequence>
<evidence type="ECO:0000313" key="5">
    <source>
        <dbReference type="Proteomes" id="UP000799772"/>
    </source>
</evidence>
<dbReference type="EMBL" id="ML978138">
    <property type="protein sequence ID" value="KAF2093519.1"/>
    <property type="molecule type" value="Genomic_DNA"/>
</dbReference>
<feature type="region of interest" description="Disordered" evidence="1">
    <location>
        <begin position="131"/>
        <end position="183"/>
    </location>
</feature>
<dbReference type="PANTHER" id="PTHR38046">
    <property type="entry name" value="CRYPTIC LOCI REGULATOR 2"/>
    <property type="match status" value="1"/>
</dbReference>
<dbReference type="OrthoDB" id="438224at2759"/>
<dbReference type="GO" id="GO:0033553">
    <property type="term" value="C:rDNA heterochromatin"/>
    <property type="evidence" value="ECO:0007669"/>
    <property type="project" value="TreeGrafter"/>
</dbReference>
<protein>
    <recommendedName>
        <fullName evidence="6">Cryptic loci regulator 2 N-terminal domain-containing protein</fullName>
    </recommendedName>
</protein>
<accession>A0A9P4M559</accession>
<dbReference type="GO" id="GO:0030466">
    <property type="term" value="P:silent mating-type cassette heterochromatin formation"/>
    <property type="evidence" value="ECO:0007669"/>
    <property type="project" value="TreeGrafter"/>
</dbReference>
<dbReference type="InterPro" id="IPR018839">
    <property type="entry name" value="Tscrpt-silencing_Clr2_C"/>
</dbReference>
<dbReference type="Pfam" id="PF16761">
    <property type="entry name" value="Clr2_transil"/>
    <property type="match status" value="1"/>
</dbReference>
<feature type="domain" description="Cryptic loci regulator 2 C-terminal" evidence="2">
    <location>
        <begin position="389"/>
        <end position="509"/>
    </location>
</feature>
<dbReference type="Pfam" id="PF10383">
    <property type="entry name" value="Clr2"/>
    <property type="match status" value="1"/>
</dbReference>
<gene>
    <name evidence="4" type="ORF">NA57DRAFT_48274</name>
</gene>
<dbReference type="PANTHER" id="PTHR38046:SF1">
    <property type="entry name" value="CRYPTIC LOCI REGULATOR 2"/>
    <property type="match status" value="1"/>
</dbReference>
<dbReference type="AlphaFoldDB" id="A0A9P4M559"/>
<feature type="compositionally biased region" description="Basic residues" evidence="1">
    <location>
        <begin position="154"/>
        <end position="168"/>
    </location>
</feature>
<feature type="compositionally biased region" description="Acidic residues" evidence="1">
    <location>
        <begin position="705"/>
        <end position="714"/>
    </location>
</feature>
<feature type="region of interest" description="Disordered" evidence="1">
    <location>
        <begin position="637"/>
        <end position="729"/>
    </location>
</feature>
<dbReference type="GO" id="GO:0070824">
    <property type="term" value="C:SHREC complex"/>
    <property type="evidence" value="ECO:0007669"/>
    <property type="project" value="InterPro"/>
</dbReference>
<feature type="compositionally biased region" description="Acidic residues" evidence="1">
    <location>
        <begin position="667"/>
        <end position="693"/>
    </location>
</feature>
<evidence type="ECO:0000259" key="3">
    <source>
        <dbReference type="Pfam" id="PF16761"/>
    </source>
</evidence>
<proteinExistence type="predicted"/>